<keyword evidence="3" id="KW-1185">Reference proteome</keyword>
<comment type="caution">
    <text evidence="2">The sequence shown here is derived from an EMBL/GenBank/DDBJ whole genome shotgun (WGS) entry which is preliminary data.</text>
</comment>
<name>A0ABR8HJA0_NOSPU</name>
<dbReference type="EMBL" id="JACJTC010000028">
    <property type="protein sequence ID" value="MBD2615647.1"/>
    <property type="molecule type" value="Genomic_DNA"/>
</dbReference>
<reference evidence="2 3" key="1">
    <citation type="journal article" date="2020" name="ISME J.">
        <title>Comparative genomics reveals insights into cyanobacterial evolution and habitat adaptation.</title>
        <authorList>
            <person name="Chen M.Y."/>
            <person name="Teng W.K."/>
            <person name="Zhao L."/>
            <person name="Hu C.X."/>
            <person name="Zhou Y.K."/>
            <person name="Han B.P."/>
            <person name="Song L.R."/>
            <person name="Shu W.S."/>
        </authorList>
    </citation>
    <scope>NUCLEOTIDE SEQUENCE [LARGE SCALE GENOMIC DNA]</scope>
    <source>
        <strain evidence="2 3">FACHB-252</strain>
    </source>
</reference>
<evidence type="ECO:0000256" key="1">
    <source>
        <dbReference type="SAM" id="MobiDB-lite"/>
    </source>
</evidence>
<protein>
    <submittedName>
        <fullName evidence="2">Uncharacterized protein</fullName>
    </submittedName>
</protein>
<organism evidence="2 3">
    <name type="scientific">Nostoc punctiforme FACHB-252</name>
    <dbReference type="NCBI Taxonomy" id="1357509"/>
    <lineage>
        <taxon>Bacteria</taxon>
        <taxon>Bacillati</taxon>
        <taxon>Cyanobacteriota</taxon>
        <taxon>Cyanophyceae</taxon>
        <taxon>Nostocales</taxon>
        <taxon>Nostocaceae</taxon>
        <taxon>Nostoc</taxon>
    </lineage>
</organism>
<accession>A0ABR8HJA0</accession>
<evidence type="ECO:0000313" key="2">
    <source>
        <dbReference type="EMBL" id="MBD2615647.1"/>
    </source>
</evidence>
<sequence length="89" mass="10032">MEIKTISVTYHRKFNLGDFESVELGCSLWGQIEPEEDAEGATQFLFEQAKASVKEAAMPLIKASSHQMNKARMYKQSAQNNTTDKGENF</sequence>
<evidence type="ECO:0000313" key="3">
    <source>
        <dbReference type="Proteomes" id="UP000606396"/>
    </source>
</evidence>
<proteinExistence type="predicted"/>
<gene>
    <name evidence="2" type="ORF">H6G94_31095</name>
</gene>
<dbReference type="Proteomes" id="UP000606396">
    <property type="component" value="Unassembled WGS sequence"/>
</dbReference>
<feature type="region of interest" description="Disordered" evidence="1">
    <location>
        <begin position="69"/>
        <end position="89"/>
    </location>
</feature>
<dbReference type="RefSeq" id="WP_185564666.1">
    <property type="nucleotide sequence ID" value="NZ_JACJTC010000028.1"/>
</dbReference>